<comment type="caution">
    <text evidence="1">The sequence shown here is derived from an EMBL/GenBank/DDBJ whole genome shotgun (WGS) entry which is preliminary data.</text>
</comment>
<accession>A0A7X1E512</accession>
<proteinExistence type="predicted"/>
<protein>
    <submittedName>
        <fullName evidence="1">Uncharacterized protein</fullName>
    </submittedName>
</protein>
<dbReference type="AlphaFoldDB" id="A0A7X1E512"/>
<gene>
    <name evidence="1" type="ORF">H5P30_15330</name>
</gene>
<evidence type="ECO:0000313" key="2">
    <source>
        <dbReference type="Proteomes" id="UP000525652"/>
    </source>
</evidence>
<dbReference type="Proteomes" id="UP000525652">
    <property type="component" value="Unassembled WGS sequence"/>
</dbReference>
<organism evidence="1 2">
    <name type="scientific">Puniceicoccus vermicola</name>
    <dbReference type="NCBI Taxonomy" id="388746"/>
    <lineage>
        <taxon>Bacteria</taxon>
        <taxon>Pseudomonadati</taxon>
        <taxon>Verrucomicrobiota</taxon>
        <taxon>Opitutia</taxon>
        <taxon>Puniceicoccales</taxon>
        <taxon>Puniceicoccaceae</taxon>
        <taxon>Puniceicoccus</taxon>
    </lineage>
</organism>
<dbReference type="RefSeq" id="WP_185693796.1">
    <property type="nucleotide sequence ID" value="NZ_JACHVA010000121.1"/>
</dbReference>
<sequence length="177" mass="20133">MDRIYAQIAQLFSYYYWDATIKNPVVSTVGTPESDPRVLLVQNGIVSGFLLTLRKLHEFFEGKTEGRAFQGDVFASDFPGFQSAGGFLSKDDFTMLHKEIGHITIPEKTGTDISGEAFQACVAAFERVTEFLNYLEQEFISDEKKPRLRAWRSFLDESMDSYCVAFKSEQDGYTTRD</sequence>
<dbReference type="EMBL" id="JACHVA010000121">
    <property type="protein sequence ID" value="MBC2603155.1"/>
    <property type="molecule type" value="Genomic_DNA"/>
</dbReference>
<keyword evidence="2" id="KW-1185">Reference proteome</keyword>
<reference evidence="1 2" key="1">
    <citation type="submission" date="2020-07" db="EMBL/GenBank/DDBJ databases">
        <authorList>
            <person name="Feng X."/>
        </authorList>
    </citation>
    <scope>NUCLEOTIDE SEQUENCE [LARGE SCALE GENOMIC DNA]</scope>
    <source>
        <strain evidence="1 2">JCM14086</strain>
    </source>
</reference>
<evidence type="ECO:0000313" key="1">
    <source>
        <dbReference type="EMBL" id="MBC2603155.1"/>
    </source>
</evidence>
<name>A0A7X1E512_9BACT</name>